<dbReference type="Proteomes" id="UP000460132">
    <property type="component" value="Unassembled WGS sequence"/>
</dbReference>
<protein>
    <submittedName>
        <fullName evidence="1">Uncharacterized protein</fullName>
    </submittedName>
</protein>
<name>A0A7X4KRD1_9LACO</name>
<comment type="caution">
    <text evidence="1">The sequence shown here is derived from an EMBL/GenBank/DDBJ whole genome shotgun (WGS) entry which is preliminary data.</text>
</comment>
<organism evidence="1 2">
    <name type="scientific">Lactobacillus crispatus</name>
    <dbReference type="NCBI Taxonomy" id="47770"/>
    <lineage>
        <taxon>Bacteria</taxon>
        <taxon>Bacillati</taxon>
        <taxon>Bacillota</taxon>
        <taxon>Bacilli</taxon>
        <taxon>Lactobacillales</taxon>
        <taxon>Lactobacillaceae</taxon>
        <taxon>Lactobacillus</taxon>
    </lineage>
</organism>
<dbReference type="EMBL" id="WWFF01000001">
    <property type="protein sequence ID" value="MYN52895.1"/>
    <property type="molecule type" value="Genomic_DNA"/>
</dbReference>
<evidence type="ECO:0000313" key="2">
    <source>
        <dbReference type="Proteomes" id="UP000460132"/>
    </source>
</evidence>
<dbReference type="AlphaFoldDB" id="A0A7X4KRD1"/>
<gene>
    <name evidence="1" type="ORF">GTK63_00885</name>
</gene>
<accession>A0A7X4KRD1</accession>
<reference evidence="1 2" key="1">
    <citation type="submission" date="2020-01" db="EMBL/GenBank/DDBJ databases">
        <title>Vaginal microbiome of pregnant Indian women: Insights into the genome of dominants Lactobacillus species.</title>
        <authorList>
            <person name="Das B."/>
            <person name="Mehta O."/>
            <person name="Ghosh T.S."/>
            <person name="Kothidar A."/>
            <person name="Gowtham M.R."/>
            <person name="Mitra R."/>
            <person name="Kshetrapal P."/>
            <person name="Wadhwa N."/>
            <person name="Thiruvengadam R."/>
            <person name="Nair G.B."/>
            <person name="Bhatnagar S."/>
            <person name="Pore S."/>
        </authorList>
    </citation>
    <scope>NUCLEOTIDE SEQUENCE [LARGE SCALE GENOMIC DNA]</scope>
    <source>
        <strain evidence="1 2">Indica2</strain>
    </source>
</reference>
<evidence type="ECO:0000313" key="1">
    <source>
        <dbReference type="EMBL" id="MYN52895.1"/>
    </source>
</evidence>
<sequence>MEVNHKVIRVQKYLLDIADEEKFVVGVELTKEKLLERFATVKTDQLEDIYSPKVTNGINSRRNTIGEFKPNKSKPKKMCWRSQEWHVRDWGGNPHSGISYIPYMRYQRDFIEPREIRFSLSHLSTGQTILLANAVFQKSKLTDLDLDKIKFIINLLVEADGKAEIFPLDHITKMPVRVIKTVNWQILPKGERIWKYVKHGTEQVSKSEKHMIKARLKVLESYFPDEIYQGIDSYSGYLVFYFKRVGLYVFDSIIYGKATYVFKGHWKDVSKLTKKQIIENKLAEARIIHNNEWQSKLNKLLSNDNVNYENN</sequence>
<dbReference type="RefSeq" id="WP_160810923.1">
    <property type="nucleotide sequence ID" value="NZ_WWFF01000001.1"/>
</dbReference>
<proteinExistence type="predicted"/>